<dbReference type="Pfam" id="PF07992">
    <property type="entry name" value="Pyr_redox_2"/>
    <property type="match status" value="1"/>
</dbReference>
<keyword evidence="9" id="KW-0274">FAD</keyword>
<reference evidence="16 17" key="1">
    <citation type="submission" date="2019-02" db="EMBL/GenBank/DDBJ databases">
        <title>Draft genome sequences of novel Actinobacteria.</title>
        <authorList>
            <person name="Sahin N."/>
            <person name="Ay H."/>
            <person name="Saygin H."/>
        </authorList>
    </citation>
    <scope>NUCLEOTIDE SEQUENCE [LARGE SCALE GENOMIC DNA]</scope>
    <source>
        <strain evidence="16 17">8K307</strain>
    </source>
</reference>
<keyword evidence="12" id="KW-0411">Iron-sulfur</keyword>
<evidence type="ECO:0000256" key="12">
    <source>
        <dbReference type="ARBA" id="ARBA00023014"/>
    </source>
</evidence>
<evidence type="ECO:0000256" key="7">
    <source>
        <dbReference type="ARBA" id="ARBA00022630"/>
    </source>
</evidence>
<comment type="cofactor">
    <cofactor evidence="3">
        <name>FAD</name>
        <dbReference type="ChEBI" id="CHEBI:57692"/>
    </cofactor>
</comment>
<keyword evidence="10" id="KW-0560">Oxidoreductase</keyword>
<dbReference type="PANTHER" id="PTHR43809">
    <property type="entry name" value="NITRITE REDUCTASE (NADH) LARGE SUBUNIT"/>
    <property type="match status" value="1"/>
</dbReference>
<comment type="pathway">
    <text evidence="4">Nitrogen metabolism; nitrate reduction (assimilation).</text>
</comment>
<feature type="domain" description="FAD/NAD(P)-binding" evidence="14">
    <location>
        <begin position="10"/>
        <end position="311"/>
    </location>
</feature>
<dbReference type="PANTHER" id="PTHR43809:SF1">
    <property type="entry name" value="NITRITE REDUCTASE (NADH) LARGE SUBUNIT"/>
    <property type="match status" value="1"/>
</dbReference>
<organism evidence="16 17">
    <name type="scientific">Jiangella aurantiaca</name>
    <dbReference type="NCBI Taxonomy" id="2530373"/>
    <lineage>
        <taxon>Bacteria</taxon>
        <taxon>Bacillati</taxon>
        <taxon>Actinomycetota</taxon>
        <taxon>Actinomycetes</taxon>
        <taxon>Jiangellales</taxon>
        <taxon>Jiangellaceae</taxon>
        <taxon>Jiangella</taxon>
    </lineage>
</organism>
<dbReference type="GO" id="GO:0016491">
    <property type="term" value="F:oxidoreductase activity"/>
    <property type="evidence" value="ECO:0007669"/>
    <property type="project" value="UniProtKB-KW"/>
</dbReference>
<evidence type="ECO:0000256" key="5">
    <source>
        <dbReference type="ARBA" id="ARBA00010429"/>
    </source>
</evidence>
<dbReference type="Pfam" id="PF18267">
    <property type="entry name" value="Rubredoxin_C"/>
    <property type="match status" value="1"/>
</dbReference>
<evidence type="ECO:0000256" key="3">
    <source>
        <dbReference type="ARBA" id="ARBA00001974"/>
    </source>
</evidence>
<comment type="cofactor">
    <cofactor evidence="2">
        <name>[4Fe-4S] cluster</name>
        <dbReference type="ChEBI" id="CHEBI:49883"/>
    </cofactor>
</comment>
<keyword evidence="7" id="KW-0285">Flavoprotein</keyword>
<keyword evidence="17" id="KW-1185">Reference proteome</keyword>
<dbReference type="Gene3D" id="1.10.10.1100">
    <property type="entry name" value="BFD-like [2Fe-2S]-binding domain"/>
    <property type="match status" value="1"/>
</dbReference>
<dbReference type="OrthoDB" id="9768666at2"/>
<proteinExistence type="inferred from homology"/>
<protein>
    <submittedName>
        <fullName evidence="16">NAD(P)/FAD-dependent oxidoreductase</fullName>
    </submittedName>
</protein>
<evidence type="ECO:0000259" key="13">
    <source>
        <dbReference type="Pfam" id="PF04324"/>
    </source>
</evidence>
<dbReference type="InterPro" id="IPR036188">
    <property type="entry name" value="FAD/NAD-bd_sf"/>
</dbReference>
<evidence type="ECO:0000259" key="14">
    <source>
        <dbReference type="Pfam" id="PF07992"/>
    </source>
</evidence>
<feature type="domain" description="NADH-rubredoxin oxidoreductase C-terminal" evidence="15">
    <location>
        <begin position="331"/>
        <end position="390"/>
    </location>
</feature>
<dbReference type="SUPFAM" id="SSF51905">
    <property type="entry name" value="FAD/NAD(P)-binding domain"/>
    <property type="match status" value="2"/>
</dbReference>
<dbReference type="RefSeq" id="WP_132102942.1">
    <property type="nucleotide sequence ID" value="NZ_SMLB01000009.1"/>
</dbReference>
<keyword evidence="6" id="KW-0349">Heme</keyword>
<keyword evidence="8" id="KW-0479">Metal-binding</keyword>
<name>A0A4R5ADX9_9ACTN</name>
<dbReference type="InterPro" id="IPR052034">
    <property type="entry name" value="NasD-like"/>
</dbReference>
<evidence type="ECO:0000256" key="11">
    <source>
        <dbReference type="ARBA" id="ARBA00023004"/>
    </source>
</evidence>
<dbReference type="PRINTS" id="PR00411">
    <property type="entry name" value="PNDRDTASEI"/>
</dbReference>
<comment type="cofactor">
    <cofactor evidence="1">
        <name>siroheme</name>
        <dbReference type="ChEBI" id="CHEBI:60052"/>
    </cofactor>
</comment>
<dbReference type="InterPro" id="IPR016156">
    <property type="entry name" value="FAD/NAD-linked_Rdtase_dimer_sf"/>
</dbReference>
<dbReference type="Pfam" id="PF04324">
    <property type="entry name" value="Fer2_BFD"/>
    <property type="match status" value="1"/>
</dbReference>
<dbReference type="EMBL" id="SMLB01000009">
    <property type="protein sequence ID" value="TDD70521.1"/>
    <property type="molecule type" value="Genomic_DNA"/>
</dbReference>
<dbReference type="PRINTS" id="PR00368">
    <property type="entry name" value="FADPNR"/>
</dbReference>
<dbReference type="AlphaFoldDB" id="A0A4R5ADX9"/>
<dbReference type="Gene3D" id="3.30.390.30">
    <property type="match status" value="1"/>
</dbReference>
<dbReference type="Proteomes" id="UP000295217">
    <property type="component" value="Unassembled WGS sequence"/>
</dbReference>
<sequence length="493" mass="52078">MSRPTDVAPRIVVVGHGMAGARFVQELRARDLSRRFEVTVLGAEPEAAYNRVLLSSVLAGSLTPAEIETVPSAWYAAEDVELRTGVEVAAIDRRHRRVLTTAGEHVPYDHLVLATGSRPWVPPIDGLVADDGELDRDVVVFRTLGDCRTMLARLDRVRYAVVLGGGLLGLEAARGLAGRGVDVEVVHPADRLMERQLDLDAGRVLARTLRSLGVRTRLNAQAVRFTDGWGGGGRGMRLDDGTRLPADLVVVACGVRPNTGLAAAARLEVERAIVVDDTMTSVTDPAIHAIGECAQYDGQVYGLVAPAWEQAAVLADVLTGGPERYRGSPVVTRLKAADVDLAAMGETDVDELSDDEEGLEVLRFADPARGTYQKVVIRDERVTGAIMLGGPETVGAVTQLFDRAAPVPADRRALIFPGVVDAGAALDPADLPDDHTVCRCNGVTAGRVRAACEAGADTVAEIAATTRATTGCGGCRSDVAALLASRSTVEVPA</sequence>
<evidence type="ECO:0000256" key="4">
    <source>
        <dbReference type="ARBA" id="ARBA00005096"/>
    </source>
</evidence>
<evidence type="ECO:0000256" key="10">
    <source>
        <dbReference type="ARBA" id="ARBA00023002"/>
    </source>
</evidence>
<dbReference type="InterPro" id="IPR023753">
    <property type="entry name" value="FAD/NAD-binding_dom"/>
</dbReference>
<dbReference type="Gene3D" id="3.50.50.60">
    <property type="entry name" value="FAD/NAD(P)-binding domain"/>
    <property type="match status" value="2"/>
</dbReference>
<dbReference type="GO" id="GO:0046872">
    <property type="term" value="F:metal ion binding"/>
    <property type="evidence" value="ECO:0007669"/>
    <property type="project" value="UniProtKB-KW"/>
</dbReference>
<dbReference type="InterPro" id="IPR041575">
    <property type="entry name" value="Rubredoxin_C"/>
</dbReference>
<evidence type="ECO:0000256" key="6">
    <source>
        <dbReference type="ARBA" id="ARBA00022617"/>
    </source>
</evidence>
<evidence type="ECO:0000259" key="15">
    <source>
        <dbReference type="Pfam" id="PF18267"/>
    </source>
</evidence>
<dbReference type="InterPro" id="IPR041854">
    <property type="entry name" value="BFD-like_2Fe2S-bd_dom_sf"/>
</dbReference>
<feature type="domain" description="BFD-like [2Fe-2S]-binding" evidence="13">
    <location>
        <begin position="437"/>
        <end position="484"/>
    </location>
</feature>
<evidence type="ECO:0000256" key="2">
    <source>
        <dbReference type="ARBA" id="ARBA00001966"/>
    </source>
</evidence>
<evidence type="ECO:0000313" key="16">
    <source>
        <dbReference type="EMBL" id="TDD70521.1"/>
    </source>
</evidence>
<keyword evidence="11" id="KW-0408">Iron</keyword>
<dbReference type="InterPro" id="IPR007419">
    <property type="entry name" value="BFD-like_2Fe2S-bd_dom"/>
</dbReference>
<evidence type="ECO:0000256" key="1">
    <source>
        <dbReference type="ARBA" id="ARBA00001929"/>
    </source>
</evidence>
<gene>
    <name evidence="16" type="ORF">E1262_09800</name>
</gene>
<accession>A0A4R5ADX9</accession>
<evidence type="ECO:0000313" key="17">
    <source>
        <dbReference type="Proteomes" id="UP000295217"/>
    </source>
</evidence>
<comment type="caution">
    <text evidence="16">The sequence shown here is derived from an EMBL/GenBank/DDBJ whole genome shotgun (WGS) entry which is preliminary data.</text>
</comment>
<evidence type="ECO:0000256" key="9">
    <source>
        <dbReference type="ARBA" id="ARBA00022827"/>
    </source>
</evidence>
<comment type="similarity">
    <text evidence="5">Belongs to the nitrite and sulfite reductase 4Fe-4S domain family.</text>
</comment>
<evidence type="ECO:0000256" key="8">
    <source>
        <dbReference type="ARBA" id="ARBA00022723"/>
    </source>
</evidence>
<dbReference type="GO" id="GO:0051536">
    <property type="term" value="F:iron-sulfur cluster binding"/>
    <property type="evidence" value="ECO:0007669"/>
    <property type="project" value="UniProtKB-KW"/>
</dbReference>